<dbReference type="Proteomes" id="UP000092125">
    <property type="component" value="Unassembled WGS sequence"/>
</dbReference>
<reference evidence="2 3" key="1">
    <citation type="submission" date="2016-05" db="EMBL/GenBank/DDBJ databases">
        <title>Draft Genome Sequences of Stenotrophomonas maltophilia Strains Sm32COP, Sm41DVV, Sm46PAILV, SmF3, SmF22, SmSOFb1 and SmCVFa1, Isolated from Different Manures, in France.</title>
        <authorList>
            <person name="Nazaret S."/>
            <person name="Bodilis J."/>
        </authorList>
    </citation>
    <scope>NUCLEOTIDE SEQUENCE [LARGE SCALE GENOMIC DNA]</scope>
    <source>
        <strain evidence="2 3">Sm41DVV</strain>
    </source>
</reference>
<dbReference type="EMBL" id="LYVI01000004">
    <property type="protein sequence ID" value="OBU61960.1"/>
    <property type="molecule type" value="Genomic_DNA"/>
</dbReference>
<accession>A0AAP7L176</accession>
<evidence type="ECO:0000313" key="3">
    <source>
        <dbReference type="Proteomes" id="UP000092125"/>
    </source>
</evidence>
<evidence type="ECO:0000313" key="2">
    <source>
        <dbReference type="EMBL" id="OBU61960.1"/>
    </source>
</evidence>
<organism evidence="2 3">
    <name type="scientific">Stenotrophomonas maltophilia</name>
    <name type="common">Pseudomonas maltophilia</name>
    <name type="synonym">Xanthomonas maltophilia</name>
    <dbReference type="NCBI Taxonomy" id="40324"/>
    <lineage>
        <taxon>Bacteria</taxon>
        <taxon>Pseudomonadati</taxon>
        <taxon>Pseudomonadota</taxon>
        <taxon>Gammaproteobacteria</taxon>
        <taxon>Lysobacterales</taxon>
        <taxon>Lysobacteraceae</taxon>
        <taxon>Stenotrophomonas</taxon>
        <taxon>Stenotrophomonas maltophilia group</taxon>
    </lineage>
</organism>
<gene>
    <name evidence="2" type="ORF">A9K56_07930</name>
</gene>
<dbReference type="AlphaFoldDB" id="A0AAP7L176"/>
<evidence type="ECO:0008006" key="4">
    <source>
        <dbReference type="Google" id="ProtNLM"/>
    </source>
</evidence>
<dbReference type="Gene3D" id="1.10.10.10">
    <property type="entry name" value="Winged helix-like DNA-binding domain superfamily/Winged helix DNA-binding domain"/>
    <property type="match status" value="1"/>
</dbReference>
<name>A0AAP7L176_STEMA</name>
<dbReference type="InterPro" id="IPR036388">
    <property type="entry name" value="WH-like_DNA-bd_sf"/>
</dbReference>
<feature type="compositionally biased region" description="Basic and acidic residues" evidence="1">
    <location>
        <begin position="130"/>
        <end position="140"/>
    </location>
</feature>
<sequence>MVFERYPGGGGELLLALALADNAHDDGTRIFPSVATLAVKSRQSERSVQYQLRKMERIGWLEVVSEGGGRMKGYKSGGRPREYRISPYWIAGGDLAADDDAGKQSEDSKGANSAPFAKGAKQSGKGCKTTQERVQPRVEKGATAVAPESKATQSNQEQPSHRECEPEADPLALTVEQVDAELSGFGVIPAVIDRETLARFVRHRAAIRRVLSVQGWLHLRRELLDLIADGHNPNESLKQTMAAGLALPVIPVAKKSVGATHASPQHGSADRTEQLEQQFYAQRRGGGHGSGAEFVPSDVIDAEFAVVG</sequence>
<feature type="compositionally biased region" description="Basic and acidic residues" evidence="1">
    <location>
        <begin position="100"/>
        <end position="109"/>
    </location>
</feature>
<dbReference type="RefSeq" id="WP_065181877.1">
    <property type="nucleotide sequence ID" value="NZ_LYVI01000004.1"/>
</dbReference>
<feature type="region of interest" description="Disordered" evidence="1">
    <location>
        <begin position="97"/>
        <end position="166"/>
    </location>
</feature>
<comment type="caution">
    <text evidence="2">The sequence shown here is derived from an EMBL/GenBank/DDBJ whole genome shotgun (WGS) entry which is preliminary data.</text>
</comment>
<proteinExistence type="predicted"/>
<protein>
    <recommendedName>
        <fullName evidence="4">Helix-turn-helix domain-containing protein</fullName>
    </recommendedName>
</protein>
<evidence type="ECO:0000256" key="1">
    <source>
        <dbReference type="SAM" id="MobiDB-lite"/>
    </source>
</evidence>